<keyword evidence="13" id="KW-1185">Reference proteome</keyword>
<evidence type="ECO:0000256" key="5">
    <source>
        <dbReference type="ARBA" id="ARBA00023150"/>
    </source>
</evidence>
<name>A0A0K6GV70_9NEIS</name>
<proteinExistence type="inferred from homology"/>
<dbReference type="GO" id="GO:0006777">
    <property type="term" value="P:Mo-molybdopterin cofactor biosynthetic process"/>
    <property type="evidence" value="ECO:0007669"/>
    <property type="project" value="UniProtKB-KW"/>
</dbReference>
<sequence>MWLKVDVQAAPFDLACEESALLAQAGDAGAVVAFVGRVRAHDAAVPLSALWLEHFPGVTEAEIARIAALAADRWPVTACRVIHRVGALAPGEGIVLVLMASPHRAAAFEAAAYLMDYLKTEAPFWKREDLADGSHRWVEARQTDEAARARWES</sequence>
<dbReference type="Gene3D" id="3.90.1170.40">
    <property type="entry name" value="Molybdopterin biosynthesis MoaE subunit"/>
    <property type="match status" value="1"/>
</dbReference>
<dbReference type="InterPro" id="IPR036563">
    <property type="entry name" value="MoaE_sf"/>
</dbReference>
<dbReference type="EMBL" id="CYHA01000002">
    <property type="protein sequence ID" value="CUA82612.1"/>
    <property type="molecule type" value="Genomic_DNA"/>
</dbReference>
<evidence type="ECO:0000256" key="6">
    <source>
        <dbReference type="ARBA" id="ARBA00026066"/>
    </source>
</evidence>
<dbReference type="SUPFAM" id="SSF54690">
    <property type="entry name" value="Molybdopterin synthase subunit MoaE"/>
    <property type="match status" value="1"/>
</dbReference>
<dbReference type="PANTHER" id="PTHR23404">
    <property type="entry name" value="MOLYBDOPTERIN SYNTHASE RELATED"/>
    <property type="match status" value="1"/>
</dbReference>
<dbReference type="RefSeq" id="WP_055433678.1">
    <property type="nucleotide sequence ID" value="NZ_CYHA01000002.1"/>
</dbReference>
<dbReference type="UniPathway" id="UPA00344"/>
<evidence type="ECO:0000256" key="11">
    <source>
        <dbReference type="ARBA" id="ARBA00049878"/>
    </source>
</evidence>
<dbReference type="Proteomes" id="UP000243535">
    <property type="component" value="Unassembled WGS sequence"/>
</dbReference>
<evidence type="ECO:0000256" key="1">
    <source>
        <dbReference type="ARBA" id="ARBA00005046"/>
    </source>
</evidence>
<evidence type="ECO:0000256" key="7">
    <source>
        <dbReference type="ARBA" id="ARBA00029745"/>
    </source>
</evidence>
<dbReference type="InterPro" id="IPR003448">
    <property type="entry name" value="Mopterin_biosynth_MoaE"/>
</dbReference>
<dbReference type="STRING" id="375574.GCA_001418035_01154"/>
<gene>
    <name evidence="12" type="ORF">Ga0061063_1362</name>
</gene>
<comment type="similarity">
    <text evidence="2">Belongs to the MoaE family.</text>
</comment>
<evidence type="ECO:0000256" key="8">
    <source>
        <dbReference type="ARBA" id="ARBA00030407"/>
    </source>
</evidence>
<dbReference type="CDD" id="cd00756">
    <property type="entry name" value="MoaE"/>
    <property type="match status" value="1"/>
</dbReference>
<dbReference type="Pfam" id="PF02391">
    <property type="entry name" value="MoaE"/>
    <property type="match status" value="1"/>
</dbReference>
<evidence type="ECO:0000256" key="3">
    <source>
        <dbReference type="ARBA" id="ARBA00011950"/>
    </source>
</evidence>
<accession>A0A0K6GV70</accession>
<evidence type="ECO:0000256" key="2">
    <source>
        <dbReference type="ARBA" id="ARBA00005426"/>
    </source>
</evidence>
<reference evidence="13" key="1">
    <citation type="submission" date="2015-08" db="EMBL/GenBank/DDBJ databases">
        <authorList>
            <person name="Varghese N."/>
        </authorList>
    </citation>
    <scope>NUCLEOTIDE SEQUENCE [LARGE SCALE GENOMIC DNA]</scope>
    <source>
        <strain evidence="13">DSM 17901</strain>
    </source>
</reference>
<dbReference type="GO" id="GO:0030366">
    <property type="term" value="F:molybdopterin synthase activity"/>
    <property type="evidence" value="ECO:0007669"/>
    <property type="project" value="UniProtKB-EC"/>
</dbReference>
<dbReference type="AlphaFoldDB" id="A0A0K6GV70"/>
<protein>
    <recommendedName>
        <fullName evidence="4">Molybdopterin synthase catalytic subunit</fullName>
        <ecNumber evidence="3">2.8.1.12</ecNumber>
    </recommendedName>
    <alternativeName>
        <fullName evidence="9">MPT synthase subunit 2</fullName>
    </alternativeName>
    <alternativeName>
        <fullName evidence="7">Molybdenum cofactor biosynthesis protein E</fullName>
    </alternativeName>
    <alternativeName>
        <fullName evidence="8">Molybdopterin-converting factor large subunit</fullName>
    </alternativeName>
    <alternativeName>
        <fullName evidence="10">Molybdopterin-converting factor subunit 2</fullName>
    </alternativeName>
</protein>
<evidence type="ECO:0000256" key="4">
    <source>
        <dbReference type="ARBA" id="ARBA00013858"/>
    </source>
</evidence>
<comment type="pathway">
    <text evidence="1">Cofactor biosynthesis; molybdopterin biosynthesis.</text>
</comment>
<evidence type="ECO:0000313" key="12">
    <source>
        <dbReference type="EMBL" id="CUA82612.1"/>
    </source>
</evidence>
<comment type="catalytic activity">
    <reaction evidence="11">
        <text>2 [molybdopterin-synthase sulfur-carrier protein]-C-terminal-Gly-aminoethanethioate + cyclic pyranopterin phosphate + H2O = molybdopterin + 2 [molybdopterin-synthase sulfur-carrier protein]-C-terminal Gly-Gly + 2 H(+)</text>
        <dbReference type="Rhea" id="RHEA:26333"/>
        <dbReference type="Rhea" id="RHEA-COMP:12202"/>
        <dbReference type="Rhea" id="RHEA-COMP:19907"/>
        <dbReference type="ChEBI" id="CHEBI:15377"/>
        <dbReference type="ChEBI" id="CHEBI:15378"/>
        <dbReference type="ChEBI" id="CHEBI:58698"/>
        <dbReference type="ChEBI" id="CHEBI:59648"/>
        <dbReference type="ChEBI" id="CHEBI:90778"/>
        <dbReference type="ChEBI" id="CHEBI:232372"/>
        <dbReference type="EC" id="2.8.1.12"/>
    </reaction>
</comment>
<evidence type="ECO:0000256" key="9">
    <source>
        <dbReference type="ARBA" id="ARBA00030781"/>
    </source>
</evidence>
<dbReference type="OrthoDB" id="9803224at2"/>
<evidence type="ECO:0000256" key="10">
    <source>
        <dbReference type="ARBA" id="ARBA00032474"/>
    </source>
</evidence>
<keyword evidence="5" id="KW-0501">Molybdenum cofactor biosynthesis</keyword>
<dbReference type="EC" id="2.8.1.12" evidence="3"/>
<organism evidence="12 13">
    <name type="scientific">Gulbenkiania indica</name>
    <dbReference type="NCBI Taxonomy" id="375574"/>
    <lineage>
        <taxon>Bacteria</taxon>
        <taxon>Pseudomonadati</taxon>
        <taxon>Pseudomonadota</taxon>
        <taxon>Betaproteobacteria</taxon>
        <taxon>Neisseriales</taxon>
        <taxon>Chromobacteriaceae</taxon>
        <taxon>Gulbenkiania</taxon>
    </lineage>
</organism>
<evidence type="ECO:0000313" key="13">
    <source>
        <dbReference type="Proteomes" id="UP000243535"/>
    </source>
</evidence>
<comment type="subunit">
    <text evidence="6">Heterotetramer of 2 MoaD subunits and 2 MoaE subunits. Also stable as homodimer. The enzyme changes between these two forms during catalysis.</text>
</comment>